<dbReference type="EMBL" id="JBHTIR010004400">
    <property type="protein sequence ID" value="MFD0857295.1"/>
    <property type="molecule type" value="Genomic_DNA"/>
</dbReference>
<sequence length="76" mass="8557">MAVWGIHDGVGDKLPYVFGCKEPVIRFSVAKTPQRQAAEITRRLLPTVRNDAAILAAERADREARLARWRATLERA</sequence>
<feature type="non-terminal residue" evidence="1">
    <location>
        <position position="76"/>
    </location>
</feature>
<evidence type="ECO:0000313" key="2">
    <source>
        <dbReference type="Proteomes" id="UP001597083"/>
    </source>
</evidence>
<comment type="caution">
    <text evidence="1">The sequence shown here is derived from an EMBL/GenBank/DDBJ whole genome shotgun (WGS) entry which is preliminary data.</text>
</comment>
<name>A0ABW3CTP7_9ACTN</name>
<keyword evidence="2" id="KW-1185">Reference proteome</keyword>
<dbReference type="Proteomes" id="UP001597083">
    <property type="component" value="Unassembled WGS sequence"/>
</dbReference>
<accession>A0ABW3CTP7</accession>
<gene>
    <name evidence="1" type="ORF">ACFQ07_34145</name>
</gene>
<reference evidence="2" key="1">
    <citation type="journal article" date="2019" name="Int. J. Syst. Evol. Microbiol.">
        <title>The Global Catalogue of Microorganisms (GCM) 10K type strain sequencing project: providing services to taxonomists for standard genome sequencing and annotation.</title>
        <authorList>
            <consortium name="The Broad Institute Genomics Platform"/>
            <consortium name="The Broad Institute Genome Sequencing Center for Infectious Disease"/>
            <person name="Wu L."/>
            <person name="Ma J."/>
        </authorList>
    </citation>
    <scope>NUCLEOTIDE SEQUENCE [LARGE SCALE GENOMIC DNA]</scope>
    <source>
        <strain evidence="2">JCM 31696</strain>
    </source>
</reference>
<proteinExistence type="predicted"/>
<protein>
    <submittedName>
        <fullName evidence="1">Uncharacterized protein</fullName>
    </submittedName>
</protein>
<organism evidence="1 2">
    <name type="scientific">Actinomadura adrarensis</name>
    <dbReference type="NCBI Taxonomy" id="1819600"/>
    <lineage>
        <taxon>Bacteria</taxon>
        <taxon>Bacillati</taxon>
        <taxon>Actinomycetota</taxon>
        <taxon>Actinomycetes</taxon>
        <taxon>Streptosporangiales</taxon>
        <taxon>Thermomonosporaceae</taxon>
        <taxon>Actinomadura</taxon>
    </lineage>
</organism>
<evidence type="ECO:0000313" key="1">
    <source>
        <dbReference type="EMBL" id="MFD0857295.1"/>
    </source>
</evidence>